<dbReference type="AlphaFoldDB" id="A0A401RQA4"/>
<evidence type="ECO:0000313" key="1">
    <source>
        <dbReference type="EMBL" id="GCC20324.1"/>
    </source>
</evidence>
<gene>
    <name evidence="1" type="ORF">chiPu_0018883</name>
</gene>
<proteinExistence type="predicted"/>
<dbReference type="EMBL" id="BEZZ01001730">
    <property type="protein sequence ID" value="GCC20324.1"/>
    <property type="molecule type" value="Genomic_DNA"/>
</dbReference>
<organism evidence="1 2">
    <name type="scientific">Chiloscyllium punctatum</name>
    <name type="common">Brownbanded bambooshark</name>
    <name type="synonym">Hemiscyllium punctatum</name>
    <dbReference type="NCBI Taxonomy" id="137246"/>
    <lineage>
        <taxon>Eukaryota</taxon>
        <taxon>Metazoa</taxon>
        <taxon>Chordata</taxon>
        <taxon>Craniata</taxon>
        <taxon>Vertebrata</taxon>
        <taxon>Chondrichthyes</taxon>
        <taxon>Elasmobranchii</taxon>
        <taxon>Galeomorphii</taxon>
        <taxon>Galeoidea</taxon>
        <taxon>Orectolobiformes</taxon>
        <taxon>Hemiscylliidae</taxon>
        <taxon>Chiloscyllium</taxon>
    </lineage>
</organism>
<dbReference type="OrthoDB" id="8944631at2759"/>
<reference evidence="1 2" key="1">
    <citation type="journal article" date="2018" name="Nat. Ecol. Evol.">
        <title>Shark genomes provide insights into elasmobranch evolution and the origin of vertebrates.</title>
        <authorList>
            <person name="Hara Y"/>
            <person name="Yamaguchi K"/>
            <person name="Onimaru K"/>
            <person name="Kadota M"/>
            <person name="Koyanagi M"/>
            <person name="Keeley SD"/>
            <person name="Tatsumi K"/>
            <person name="Tanaka K"/>
            <person name="Motone F"/>
            <person name="Kageyama Y"/>
            <person name="Nozu R"/>
            <person name="Adachi N"/>
            <person name="Nishimura O"/>
            <person name="Nakagawa R"/>
            <person name="Tanegashima C"/>
            <person name="Kiyatake I"/>
            <person name="Matsumoto R"/>
            <person name="Murakumo K"/>
            <person name="Nishida K"/>
            <person name="Terakita A"/>
            <person name="Kuratani S"/>
            <person name="Sato K"/>
            <person name="Hyodo S Kuraku.S."/>
        </authorList>
    </citation>
    <scope>NUCLEOTIDE SEQUENCE [LARGE SCALE GENOMIC DNA]</scope>
</reference>
<keyword evidence="2" id="KW-1185">Reference proteome</keyword>
<sequence>MAQRLSETVEIDPRQKGFRAATPGCNENIVVLENIIKGAKYNGKDLAVIFVDLAKVLDSVGHKLLIKSLQRAAPLRPRQRLEILKIHAKPRLYFHLILTEASQATLIKLDQIIHNATKEFLHLPPHTTDGVLYASNRNGSLGIPKLEVQIPSLIVRKREALDMSSDVVIRASFQYKGENNTETVAGLRELMVLKEIENFQPSSGEGEINPMTAI</sequence>
<name>A0A401RQA4_CHIPU</name>
<dbReference type="Proteomes" id="UP000287033">
    <property type="component" value="Unassembled WGS sequence"/>
</dbReference>
<evidence type="ECO:0008006" key="3">
    <source>
        <dbReference type="Google" id="ProtNLM"/>
    </source>
</evidence>
<comment type="caution">
    <text evidence="1">The sequence shown here is derived from an EMBL/GenBank/DDBJ whole genome shotgun (WGS) entry which is preliminary data.</text>
</comment>
<accession>A0A401RQA4</accession>
<protein>
    <recommendedName>
        <fullName evidence="3">Reverse transcriptase domain-containing protein</fullName>
    </recommendedName>
</protein>
<evidence type="ECO:0000313" key="2">
    <source>
        <dbReference type="Proteomes" id="UP000287033"/>
    </source>
</evidence>